<evidence type="ECO:0000313" key="1">
    <source>
        <dbReference type="EMBL" id="QHI34997.1"/>
    </source>
</evidence>
<dbReference type="KEGG" id="kan:IMCC3317_03430"/>
<keyword evidence="2" id="KW-1185">Reference proteome</keyword>
<name>A0A7L4ZEI8_9FLAO</name>
<evidence type="ECO:0000313" key="2">
    <source>
        <dbReference type="Proteomes" id="UP000464657"/>
    </source>
</evidence>
<dbReference type="EMBL" id="CP019288">
    <property type="protein sequence ID" value="QHI34997.1"/>
    <property type="molecule type" value="Genomic_DNA"/>
</dbReference>
<dbReference type="OrthoDB" id="1453405at2"/>
<organism evidence="1 2">
    <name type="scientific">Kordia antarctica</name>
    <dbReference type="NCBI Taxonomy" id="1218801"/>
    <lineage>
        <taxon>Bacteria</taxon>
        <taxon>Pseudomonadati</taxon>
        <taxon>Bacteroidota</taxon>
        <taxon>Flavobacteriia</taxon>
        <taxon>Flavobacteriales</taxon>
        <taxon>Flavobacteriaceae</taxon>
        <taxon>Kordia</taxon>
    </lineage>
</organism>
<accession>A0A7L4ZEI8</accession>
<sequence>MKKLIVFAVASLFTLSMFTSCEEKTKEEKLVEEMKADGAEIKVNEDGTKIKMETEDKSVKIKKDDGETKIKIKEDNE</sequence>
<dbReference type="RefSeq" id="WP_160127777.1">
    <property type="nucleotide sequence ID" value="NZ_CP019288.1"/>
</dbReference>
<dbReference type="AlphaFoldDB" id="A0A7L4ZEI8"/>
<dbReference type="Proteomes" id="UP000464657">
    <property type="component" value="Chromosome"/>
</dbReference>
<gene>
    <name evidence="1" type="ORF">IMCC3317_03430</name>
</gene>
<dbReference type="PROSITE" id="PS51257">
    <property type="entry name" value="PROKAR_LIPOPROTEIN"/>
    <property type="match status" value="1"/>
</dbReference>
<proteinExistence type="predicted"/>
<protein>
    <submittedName>
        <fullName evidence="1">Uncharacterized protein</fullName>
    </submittedName>
</protein>
<reference evidence="1 2" key="1">
    <citation type="journal article" date="2013" name="Int. J. Syst. Evol. Microbiol.">
        <title>Kordia antarctica sp. nov., isolated from Antarctic seawater.</title>
        <authorList>
            <person name="Baek K."/>
            <person name="Choi A."/>
            <person name="Kang I."/>
            <person name="Lee K."/>
            <person name="Cho J.C."/>
        </authorList>
    </citation>
    <scope>NUCLEOTIDE SEQUENCE [LARGE SCALE GENOMIC DNA]</scope>
    <source>
        <strain evidence="1 2">IMCC3317</strain>
    </source>
</reference>